<gene>
    <name evidence="15" type="ORF">Cni_G26375</name>
</gene>
<dbReference type="CDD" id="cd14066">
    <property type="entry name" value="STKc_IRAK"/>
    <property type="match status" value="1"/>
</dbReference>
<proteinExistence type="predicted"/>
<dbReference type="InterPro" id="IPR045874">
    <property type="entry name" value="LRK10/LRL21-25-like"/>
</dbReference>
<dbReference type="GO" id="GO:0004674">
    <property type="term" value="F:protein serine/threonine kinase activity"/>
    <property type="evidence" value="ECO:0007669"/>
    <property type="project" value="UniProtKB-KW"/>
</dbReference>
<evidence type="ECO:0000256" key="7">
    <source>
        <dbReference type="ARBA" id="ARBA00022777"/>
    </source>
</evidence>
<sequence length="684" mass="76255">MEIQIVFPTLQSFLLIYTLPKPSLKLMTPKSPSLQLLPLAILLLLCLLLLFPIPSNGEYICPMAPISSSCGNLINISYPFWLTYDSDPSSYCGYPAFMLLCENGTPSLRLGSDNYTVTDIDYEKHTIKLADADIFLGSSDCPRVRHNLTFLTNLTTIPNFPYNNNLTSYFNLTVDYTPSDANIAFFFNCTNGPSLPANEIECLNHLDKKSYAFNFTYGPGPPQEMHDYDLYRNCSDFVVAPVLLEYLDHLFTESAIGKYGDVLKSGFEMRWNELTHGRCSDCESSHGRCGLNQTSNSTSVFACFCSDGKTELYNCTGNVTHSSGLARKRKITVIEVSVGVAVASISLLFLFVYIIRGCKKGIGTNEQAAEAFLLQYGSIAPKRYKYSEIKRMTNCFSNKLGQGGYGSVFKGALLDGHLVAIKVLTESKGNGEDFINEVASISRTSHVNIVNLLGFCLEGKKRALVYDFMPNGSLEKFIFSDKSEIETQLGWEKLYEIAVGIARGLEYLHRGCNTHIVHFDIKPHNILLDQDFRPKISDFGLSKLRLQKESAISMTFARGTPGYIAPELVIRGVGAISSKSDVYSYGMMILEMVGGRKNFNACAENTSEIYFPEWVYDNLDKYCSISTPNMTGEIEDTVRKMIMVGLWCIQLKPGNRPSISMVVKMLEGSIGDLEMPPKLFAFEE</sequence>
<keyword evidence="2" id="KW-0723">Serine/threonine-protein kinase</keyword>
<accession>A0AAQ3L605</accession>
<dbReference type="FunFam" id="3.30.200.20:FF:000178">
    <property type="entry name" value="serine/threonine-protein kinase PBS1-like"/>
    <property type="match status" value="1"/>
</dbReference>
<reference evidence="15 16" key="1">
    <citation type="submission" date="2023-10" db="EMBL/GenBank/DDBJ databases">
        <title>Chromosome-scale genome assembly provides insights into flower coloration mechanisms of Canna indica.</title>
        <authorList>
            <person name="Li C."/>
        </authorList>
    </citation>
    <scope>NUCLEOTIDE SEQUENCE [LARGE SCALE GENOMIC DNA]</scope>
    <source>
        <tissue evidence="15">Flower</tissue>
    </source>
</reference>
<feature type="transmembrane region" description="Helical" evidence="13">
    <location>
        <begin position="36"/>
        <end position="53"/>
    </location>
</feature>
<feature type="transmembrane region" description="Helical" evidence="13">
    <location>
        <begin position="333"/>
        <end position="355"/>
    </location>
</feature>
<keyword evidence="4 13" id="KW-0812">Transmembrane</keyword>
<dbReference type="AlphaFoldDB" id="A0AAQ3L605"/>
<dbReference type="PROSITE" id="PS50011">
    <property type="entry name" value="PROTEIN_KINASE_DOM"/>
    <property type="match status" value="1"/>
</dbReference>
<dbReference type="GO" id="GO:0030247">
    <property type="term" value="F:polysaccharide binding"/>
    <property type="evidence" value="ECO:0007669"/>
    <property type="project" value="InterPro"/>
</dbReference>
<dbReference type="GO" id="GO:0005524">
    <property type="term" value="F:ATP binding"/>
    <property type="evidence" value="ECO:0007669"/>
    <property type="project" value="UniProtKB-UniRule"/>
</dbReference>
<evidence type="ECO:0000256" key="3">
    <source>
        <dbReference type="ARBA" id="ARBA00022679"/>
    </source>
</evidence>
<organism evidence="15 16">
    <name type="scientific">Canna indica</name>
    <name type="common">Indian-shot</name>
    <dbReference type="NCBI Taxonomy" id="4628"/>
    <lineage>
        <taxon>Eukaryota</taxon>
        <taxon>Viridiplantae</taxon>
        <taxon>Streptophyta</taxon>
        <taxon>Embryophyta</taxon>
        <taxon>Tracheophyta</taxon>
        <taxon>Spermatophyta</taxon>
        <taxon>Magnoliopsida</taxon>
        <taxon>Liliopsida</taxon>
        <taxon>Zingiberales</taxon>
        <taxon>Cannaceae</taxon>
        <taxon>Canna</taxon>
    </lineage>
</organism>
<dbReference type="PANTHER" id="PTHR27009">
    <property type="entry name" value="RUST RESISTANCE KINASE LR10-RELATED"/>
    <property type="match status" value="1"/>
</dbReference>
<evidence type="ECO:0000313" key="16">
    <source>
        <dbReference type="Proteomes" id="UP001327560"/>
    </source>
</evidence>
<protein>
    <recommendedName>
        <fullName evidence="14">Protein kinase domain-containing protein</fullName>
    </recommendedName>
</protein>
<dbReference type="InterPro" id="IPR000719">
    <property type="entry name" value="Prot_kinase_dom"/>
</dbReference>
<dbReference type="FunFam" id="1.10.510.10:FF:000590">
    <property type="entry name" value="PR5-like receptor kinase"/>
    <property type="match status" value="1"/>
</dbReference>
<keyword evidence="16" id="KW-1185">Reference proteome</keyword>
<dbReference type="Proteomes" id="UP001327560">
    <property type="component" value="Chromosome 8"/>
</dbReference>
<keyword evidence="9 13" id="KW-1133">Transmembrane helix</keyword>
<dbReference type="PROSITE" id="PS00107">
    <property type="entry name" value="PROTEIN_KINASE_ATP"/>
    <property type="match status" value="1"/>
</dbReference>
<evidence type="ECO:0000256" key="5">
    <source>
        <dbReference type="ARBA" id="ARBA00022729"/>
    </source>
</evidence>
<dbReference type="SUPFAM" id="SSF56112">
    <property type="entry name" value="Protein kinase-like (PK-like)"/>
    <property type="match status" value="1"/>
</dbReference>
<keyword evidence="6 12" id="KW-0547">Nucleotide-binding</keyword>
<dbReference type="InterPro" id="IPR008271">
    <property type="entry name" value="Ser/Thr_kinase_AS"/>
</dbReference>
<dbReference type="InterPro" id="IPR032872">
    <property type="entry name" value="WAK_assoc_C"/>
</dbReference>
<evidence type="ECO:0000256" key="12">
    <source>
        <dbReference type="PROSITE-ProRule" id="PRU10141"/>
    </source>
</evidence>
<dbReference type="Gene3D" id="1.10.510.10">
    <property type="entry name" value="Transferase(Phosphotransferase) domain 1"/>
    <property type="match status" value="1"/>
</dbReference>
<keyword evidence="8 12" id="KW-0067">ATP-binding</keyword>
<evidence type="ECO:0000256" key="6">
    <source>
        <dbReference type="ARBA" id="ARBA00022741"/>
    </source>
</evidence>
<evidence type="ECO:0000256" key="4">
    <source>
        <dbReference type="ARBA" id="ARBA00022692"/>
    </source>
</evidence>
<dbReference type="InterPro" id="IPR011009">
    <property type="entry name" value="Kinase-like_dom_sf"/>
</dbReference>
<dbReference type="Pfam" id="PF00069">
    <property type="entry name" value="Pkinase"/>
    <property type="match status" value="1"/>
</dbReference>
<evidence type="ECO:0000313" key="15">
    <source>
        <dbReference type="EMBL" id="WOL17582.1"/>
    </source>
</evidence>
<evidence type="ECO:0000256" key="10">
    <source>
        <dbReference type="ARBA" id="ARBA00023136"/>
    </source>
</evidence>
<keyword evidence="5" id="KW-0732">Signal</keyword>
<dbReference type="EMBL" id="CP136897">
    <property type="protein sequence ID" value="WOL17582.1"/>
    <property type="molecule type" value="Genomic_DNA"/>
</dbReference>
<evidence type="ECO:0000256" key="2">
    <source>
        <dbReference type="ARBA" id="ARBA00022527"/>
    </source>
</evidence>
<keyword evidence="3" id="KW-0808">Transferase</keyword>
<dbReference type="InterPro" id="IPR017441">
    <property type="entry name" value="Protein_kinase_ATP_BS"/>
</dbReference>
<evidence type="ECO:0000256" key="8">
    <source>
        <dbReference type="ARBA" id="ARBA00022840"/>
    </source>
</evidence>
<dbReference type="SMART" id="SM00220">
    <property type="entry name" value="S_TKc"/>
    <property type="match status" value="1"/>
</dbReference>
<dbReference type="GO" id="GO:0016020">
    <property type="term" value="C:membrane"/>
    <property type="evidence" value="ECO:0007669"/>
    <property type="project" value="UniProtKB-SubCell"/>
</dbReference>
<keyword evidence="10 13" id="KW-0472">Membrane</keyword>
<keyword evidence="11" id="KW-0325">Glycoprotein</keyword>
<dbReference type="Pfam" id="PF14380">
    <property type="entry name" value="WAK_assoc"/>
    <property type="match status" value="1"/>
</dbReference>
<dbReference type="PROSITE" id="PS00108">
    <property type="entry name" value="PROTEIN_KINASE_ST"/>
    <property type="match status" value="1"/>
</dbReference>
<evidence type="ECO:0000259" key="14">
    <source>
        <dbReference type="PROSITE" id="PS50011"/>
    </source>
</evidence>
<evidence type="ECO:0000256" key="13">
    <source>
        <dbReference type="SAM" id="Phobius"/>
    </source>
</evidence>
<dbReference type="Gene3D" id="3.30.200.20">
    <property type="entry name" value="Phosphorylase Kinase, domain 1"/>
    <property type="match status" value="1"/>
</dbReference>
<evidence type="ECO:0000256" key="11">
    <source>
        <dbReference type="ARBA" id="ARBA00023180"/>
    </source>
</evidence>
<feature type="domain" description="Protein kinase" evidence="14">
    <location>
        <begin position="394"/>
        <end position="670"/>
    </location>
</feature>
<evidence type="ECO:0000256" key="1">
    <source>
        <dbReference type="ARBA" id="ARBA00004479"/>
    </source>
</evidence>
<dbReference type="Pfam" id="PF13947">
    <property type="entry name" value="GUB_WAK_bind"/>
    <property type="match status" value="1"/>
</dbReference>
<comment type="subcellular location">
    <subcellularLocation>
        <location evidence="1">Membrane</location>
        <topology evidence="1">Single-pass type I membrane protein</topology>
    </subcellularLocation>
</comment>
<dbReference type="InterPro" id="IPR025287">
    <property type="entry name" value="WAK_GUB"/>
</dbReference>
<evidence type="ECO:0000256" key="9">
    <source>
        <dbReference type="ARBA" id="ARBA00022989"/>
    </source>
</evidence>
<name>A0AAQ3L605_9LILI</name>
<keyword evidence="7" id="KW-0418">Kinase</keyword>
<feature type="binding site" evidence="12">
    <location>
        <position position="422"/>
    </location>
    <ligand>
        <name>ATP</name>
        <dbReference type="ChEBI" id="CHEBI:30616"/>
    </ligand>
</feature>